<keyword evidence="2 4" id="KW-0808">Transferase</keyword>
<dbReference type="Proteomes" id="UP000305709">
    <property type="component" value="Unassembled WGS sequence"/>
</dbReference>
<dbReference type="InterPro" id="IPR028098">
    <property type="entry name" value="Glyco_trans_4-like_N"/>
</dbReference>
<reference evidence="4 5" key="1">
    <citation type="submission" date="2019-06" db="EMBL/GenBank/DDBJ databases">
        <authorList>
            <person name="Jiang L."/>
        </authorList>
    </citation>
    <scope>NUCLEOTIDE SEQUENCE [LARGE SCALE GENOMIC DNA]</scope>
    <source>
        <strain evidence="4 5">YIM 48858</strain>
    </source>
</reference>
<dbReference type="EMBL" id="VDFV01000013">
    <property type="protein sequence ID" value="TNC71479.1"/>
    <property type="molecule type" value="Genomic_DNA"/>
</dbReference>
<dbReference type="PANTHER" id="PTHR12526">
    <property type="entry name" value="GLYCOSYLTRANSFERASE"/>
    <property type="match status" value="1"/>
</dbReference>
<dbReference type="Pfam" id="PF13692">
    <property type="entry name" value="Glyco_trans_1_4"/>
    <property type="match status" value="1"/>
</dbReference>
<dbReference type="Pfam" id="PF13579">
    <property type="entry name" value="Glyco_trans_4_4"/>
    <property type="match status" value="1"/>
</dbReference>
<dbReference type="GO" id="GO:0016757">
    <property type="term" value="F:glycosyltransferase activity"/>
    <property type="evidence" value="ECO:0007669"/>
    <property type="project" value="UniProtKB-KW"/>
</dbReference>
<dbReference type="AlphaFoldDB" id="A0A5C4NG91"/>
<comment type="caution">
    <text evidence="4">The sequence shown here is derived from an EMBL/GenBank/DDBJ whole genome shotgun (WGS) entry which is preliminary data.</text>
</comment>
<gene>
    <name evidence="4" type="ORF">FHG71_11040</name>
</gene>
<dbReference type="Gene3D" id="3.40.50.2000">
    <property type="entry name" value="Glycogen Phosphorylase B"/>
    <property type="match status" value="1"/>
</dbReference>
<protein>
    <submittedName>
        <fullName evidence="4">Glycosyltransferase family 4 protein</fullName>
    </submittedName>
</protein>
<feature type="domain" description="Glycosyltransferase subfamily 4-like N-terminal" evidence="3">
    <location>
        <begin position="71"/>
        <end position="213"/>
    </location>
</feature>
<evidence type="ECO:0000313" key="5">
    <source>
        <dbReference type="Proteomes" id="UP000305709"/>
    </source>
</evidence>
<dbReference type="OrthoDB" id="9790710at2"/>
<proteinExistence type="predicted"/>
<evidence type="ECO:0000256" key="1">
    <source>
        <dbReference type="ARBA" id="ARBA00022676"/>
    </source>
</evidence>
<evidence type="ECO:0000313" key="4">
    <source>
        <dbReference type="EMBL" id="TNC71479.1"/>
    </source>
</evidence>
<dbReference type="PANTHER" id="PTHR12526:SF510">
    <property type="entry name" value="D-INOSITOL 3-PHOSPHATE GLYCOSYLTRANSFERASE"/>
    <property type="match status" value="1"/>
</dbReference>
<dbReference type="CDD" id="cd03801">
    <property type="entry name" value="GT4_PimA-like"/>
    <property type="match status" value="1"/>
</dbReference>
<accession>A0A5C4NG91</accession>
<evidence type="ECO:0000259" key="3">
    <source>
        <dbReference type="Pfam" id="PF13579"/>
    </source>
</evidence>
<sequence>MPSLRSLPGRCGRCGRQTGFSSGDRPMQAVDPSTSADAMERIVFWQPTITTHQANTLEELDRQPGLAVAAYEVQAKETRRADQVWTRPSLTFEAGRLDGLAFYIRAARQVLRERKSAHVFWSPFASLRMLYLLALANALGLRFYLVSEPYSPSDLGYFSGRVRLRDSLKSRLRPQFYRAYAALLCRRMSGVFAISDLASEQYRALGVPSERIFPFGYFVREEGSGEPGPQPDQVPDGSALRCIFVGNLIPRKGLDLLPQAARYVQARGASIRIDVYGPGTPGLDLPGCEQVRLCGPVPFGEASEVIRTYDLLVVPSRHDGWAVVVNEGIQAGTPVVCSSAVGAKTLVTDLDCGWVFRSDDAEDLGRVLLDLALHPEKVAEAARNARQNRHRLHPRKAAKVLGSIIAGRPCLDGVTAPWNAV</sequence>
<organism evidence="4 5">
    <name type="scientific">Rubellimicrobium roseum</name>
    <dbReference type="NCBI Taxonomy" id="687525"/>
    <lineage>
        <taxon>Bacteria</taxon>
        <taxon>Pseudomonadati</taxon>
        <taxon>Pseudomonadota</taxon>
        <taxon>Alphaproteobacteria</taxon>
        <taxon>Rhodobacterales</taxon>
        <taxon>Roseobacteraceae</taxon>
        <taxon>Rubellimicrobium</taxon>
    </lineage>
</organism>
<name>A0A5C4NG91_9RHOB</name>
<keyword evidence="5" id="KW-1185">Reference proteome</keyword>
<evidence type="ECO:0000256" key="2">
    <source>
        <dbReference type="ARBA" id="ARBA00022679"/>
    </source>
</evidence>
<keyword evidence="1" id="KW-0328">Glycosyltransferase</keyword>
<dbReference type="SUPFAM" id="SSF53756">
    <property type="entry name" value="UDP-Glycosyltransferase/glycogen phosphorylase"/>
    <property type="match status" value="1"/>
</dbReference>